<feature type="region of interest" description="Disordered" evidence="6">
    <location>
        <begin position="216"/>
        <end position="235"/>
    </location>
</feature>
<dbReference type="InterPro" id="IPR003785">
    <property type="entry name" value="Creatininase/forma_Hydrolase"/>
</dbReference>
<accession>A0A1T5ICD5</accession>
<reference evidence="7 8" key="1">
    <citation type="submission" date="2017-02" db="EMBL/GenBank/DDBJ databases">
        <authorList>
            <person name="Peterson S.W."/>
        </authorList>
    </citation>
    <scope>NUCLEOTIDE SEQUENCE [LARGE SCALE GENOMIC DNA]</scope>
    <source>
        <strain evidence="7 8">M1</strain>
    </source>
</reference>
<dbReference type="Gene3D" id="3.40.50.10310">
    <property type="entry name" value="Creatininase"/>
    <property type="match status" value="1"/>
</dbReference>
<dbReference type="OrthoDB" id="9801445at2"/>
<evidence type="ECO:0000256" key="1">
    <source>
        <dbReference type="ARBA" id="ARBA00001947"/>
    </source>
</evidence>
<dbReference type="PANTHER" id="PTHR35005">
    <property type="entry name" value="3-DEHYDRO-SCYLLO-INOSOSE HYDROLASE"/>
    <property type="match status" value="1"/>
</dbReference>
<proteinExistence type="inferred from homology"/>
<comment type="similarity">
    <text evidence="5">Belongs to the creatininase superfamily.</text>
</comment>
<dbReference type="STRING" id="36842.SAMN02194393_00194"/>
<sequence length="258" mass="29330">MFSNWLHENSWEEAKKLIERSKGVAIIPVGSTEQHGYHLPLGTDTYVAITLAEEAALKTDAVIAPPVWFGWSPHHMVLPGTITIRPEVLVEYLYDIIHSLKEHGLDKFIIINGHRIVNITWMQLAAERCQRNLKVKVNIFDPAYMSKDIINKLDFGAVGHAEEIETSHMMYRYPDFVNLEKAVDNPIHPKDLYSVDPRYTHDTLCYVPSSIEEAKKHAQASGGASGEPTKSSKEKGEIYHNHLINNLVRIIKDLQKEK</sequence>
<dbReference type="SUPFAM" id="SSF102215">
    <property type="entry name" value="Creatininase"/>
    <property type="match status" value="1"/>
</dbReference>
<evidence type="ECO:0000313" key="7">
    <source>
        <dbReference type="EMBL" id="SKC36765.1"/>
    </source>
</evidence>
<organism evidence="7 8">
    <name type="scientific">Maledivibacter halophilus</name>
    <dbReference type="NCBI Taxonomy" id="36842"/>
    <lineage>
        <taxon>Bacteria</taxon>
        <taxon>Bacillati</taxon>
        <taxon>Bacillota</taxon>
        <taxon>Clostridia</taxon>
        <taxon>Peptostreptococcales</taxon>
        <taxon>Caminicellaceae</taxon>
        <taxon>Maledivibacter</taxon>
    </lineage>
</organism>
<dbReference type="GO" id="GO:0016811">
    <property type="term" value="F:hydrolase activity, acting on carbon-nitrogen (but not peptide) bonds, in linear amides"/>
    <property type="evidence" value="ECO:0007669"/>
    <property type="project" value="TreeGrafter"/>
</dbReference>
<evidence type="ECO:0000256" key="3">
    <source>
        <dbReference type="ARBA" id="ARBA00022801"/>
    </source>
</evidence>
<gene>
    <name evidence="7" type="ORF">SAMN02194393_00194</name>
</gene>
<evidence type="ECO:0000256" key="6">
    <source>
        <dbReference type="SAM" id="MobiDB-lite"/>
    </source>
</evidence>
<dbReference type="PANTHER" id="PTHR35005:SF1">
    <property type="entry name" value="2-AMINO-5-FORMYLAMINO-6-RIBOSYLAMINOPYRIMIDIN-4(3H)-ONE 5'-MONOPHOSPHATE DEFORMYLASE"/>
    <property type="match status" value="1"/>
</dbReference>
<keyword evidence="3 7" id="KW-0378">Hydrolase</keyword>
<keyword evidence="4" id="KW-0862">Zinc</keyword>
<dbReference type="Proteomes" id="UP000190285">
    <property type="component" value="Unassembled WGS sequence"/>
</dbReference>
<evidence type="ECO:0000256" key="2">
    <source>
        <dbReference type="ARBA" id="ARBA00022723"/>
    </source>
</evidence>
<dbReference type="EMBL" id="FUZT01000001">
    <property type="protein sequence ID" value="SKC36765.1"/>
    <property type="molecule type" value="Genomic_DNA"/>
</dbReference>
<dbReference type="RefSeq" id="WP_079488670.1">
    <property type="nucleotide sequence ID" value="NZ_FUZT01000001.1"/>
</dbReference>
<dbReference type="Pfam" id="PF02633">
    <property type="entry name" value="Creatininase"/>
    <property type="match status" value="1"/>
</dbReference>
<evidence type="ECO:0000256" key="4">
    <source>
        <dbReference type="ARBA" id="ARBA00022833"/>
    </source>
</evidence>
<comment type="cofactor">
    <cofactor evidence="1">
        <name>Zn(2+)</name>
        <dbReference type="ChEBI" id="CHEBI:29105"/>
    </cofactor>
</comment>
<dbReference type="GO" id="GO:0009231">
    <property type="term" value="P:riboflavin biosynthetic process"/>
    <property type="evidence" value="ECO:0007669"/>
    <property type="project" value="TreeGrafter"/>
</dbReference>
<evidence type="ECO:0000256" key="5">
    <source>
        <dbReference type="ARBA" id="ARBA00024029"/>
    </source>
</evidence>
<protein>
    <submittedName>
        <fullName evidence="7">Creatinine amidohydrolase</fullName>
    </submittedName>
</protein>
<evidence type="ECO:0000313" key="8">
    <source>
        <dbReference type="Proteomes" id="UP000190285"/>
    </source>
</evidence>
<dbReference type="GO" id="GO:0046872">
    <property type="term" value="F:metal ion binding"/>
    <property type="evidence" value="ECO:0007669"/>
    <property type="project" value="UniProtKB-KW"/>
</dbReference>
<dbReference type="InterPro" id="IPR024087">
    <property type="entry name" value="Creatininase-like_sf"/>
</dbReference>
<keyword evidence="8" id="KW-1185">Reference proteome</keyword>
<keyword evidence="2" id="KW-0479">Metal-binding</keyword>
<dbReference type="AlphaFoldDB" id="A0A1T5ICD5"/>
<name>A0A1T5ICD5_9FIRM</name>